<dbReference type="Proteomes" id="UP001059663">
    <property type="component" value="Chromosome"/>
</dbReference>
<accession>A0AC61U7C4</accession>
<evidence type="ECO:0000313" key="1">
    <source>
        <dbReference type="EMBL" id="UUZ45939.1"/>
    </source>
</evidence>
<gene>
    <name evidence="1" type="ORF">LP422_08715</name>
</gene>
<evidence type="ECO:0000313" key="2">
    <source>
        <dbReference type="Proteomes" id="UP001059663"/>
    </source>
</evidence>
<name>A0AC61U7C4_9MICO</name>
<proteinExistence type="predicted"/>
<protein>
    <submittedName>
        <fullName evidence="1">AAA domain-containing protein</fullName>
    </submittedName>
</protein>
<organism evidence="1 2">
    <name type="scientific">Janibacter limosus</name>
    <dbReference type="NCBI Taxonomy" id="53458"/>
    <lineage>
        <taxon>Bacteria</taxon>
        <taxon>Bacillati</taxon>
        <taxon>Actinomycetota</taxon>
        <taxon>Actinomycetes</taxon>
        <taxon>Micrococcales</taxon>
        <taxon>Intrasporangiaceae</taxon>
        <taxon>Janibacter</taxon>
    </lineage>
</organism>
<dbReference type="EMBL" id="CP087977">
    <property type="protein sequence ID" value="UUZ45939.1"/>
    <property type="molecule type" value="Genomic_DNA"/>
</dbReference>
<reference evidence="1" key="1">
    <citation type="submission" date="2021-11" db="EMBL/GenBank/DDBJ databases">
        <title>Study of the species diversity of bacterial strains isolated from a unique natural object - Shulgan-Tash cave (Bashkiria).</title>
        <authorList>
            <person name="Sazanova A.L."/>
            <person name="Chirak E.R."/>
            <person name="Safronova V.I."/>
        </authorList>
    </citation>
    <scope>NUCLEOTIDE SEQUENCE</scope>
    <source>
        <strain evidence="1">P1</strain>
    </source>
</reference>
<sequence>MQRAVDSPDHRAYASAHARAMQLTEVGRDLDRAHELTTRVRTAAPLLAEAVTTDPQLPEWSTRLARLEEAIAWSSTGHWILEQEALDANDLQDEISQIEDRLRGAAETVAAMRAWNHAVGPERLSLGSRADLTQYSQLVRRLGKGTGKYATKQRAEIRESLDRCRPSVPVWIMPIYRVVEQLRISEDMFDVVLIDEASQAGLEASFLQYLAPKIVVIGDDKQVSPTAVGVDQQALRDLADQYLHDDRYKASRLDPARSLFDEALMRYGGQLTLTEHRRCVPEIIGFSNRIAYEPNGIRLVPVRQFGADRLEPIKITRTSEAFEEGTSGNKVNRGEARALVDALKECFEDPSYDGRTFGVISLLGTTQGKLIESMLPDEVGADEWEQRDLRVGSPAEFRGSERDVIFLSMVSSAEPGRRVAALTRDMYMQRYNVAVSRAKDRVWLFHTPAMRDLTNEQDMRFQLLDYAYGVTKRGRDPDVGESPVVPEDERVEGFDSLFEQRVYNRIVDRGFTVVPQFAAQGYLIDWVVVGANGRLAVECDGDRWHGPDAYAADLARQRDLERCGWTFFRVRESAFYVDKAAALAPLWQALDDLEIRPADYLDDIVESAVVETDEPVESSTALAPVAIAEEDHSPAMSDAEEPHWTSRIPESDDGAPAVVAAPPPPPPAPLVASMVDTHAEMTEASDGAAEADQSSWSTGSCPGTRSSPGTTVPVGRATTEEIMDGLEQIVRAEGPLTGERLARCYVNASGGRRIGKLIAKELNSAVTRAERSGRIVSDNPLLQPGIKPKTFRLSDQPTVSLRSLGPRTLDEVPPAEIAAAMHIAEREHGAISDEEIMRTTLWLFGRKSLTQSVRDRSGPGAGAGAPAGDRRRGAGGRSVMTSIETAGGEGSVREEIRRFLSEDESRLGDVYRLREEGLTPAETAERLGVPSVGFAYSYGQLPGCADRWDSPRGTAPISHGRPQDAPGVC</sequence>